<gene>
    <name evidence="2" type="ORF">SPIL2461_LOCUS19032</name>
</gene>
<dbReference type="EMBL" id="CAJNIZ010044235">
    <property type="protein sequence ID" value="CAE7682623.1"/>
    <property type="molecule type" value="Genomic_DNA"/>
</dbReference>
<protein>
    <submittedName>
        <fullName evidence="2">Uncharacterized protein</fullName>
    </submittedName>
</protein>
<evidence type="ECO:0000313" key="2">
    <source>
        <dbReference type="EMBL" id="CAE7682623.1"/>
    </source>
</evidence>
<keyword evidence="3" id="KW-1185">Reference proteome</keyword>
<feature type="region of interest" description="Disordered" evidence="1">
    <location>
        <begin position="1"/>
        <end position="20"/>
    </location>
</feature>
<reference evidence="2" key="1">
    <citation type="submission" date="2021-02" db="EMBL/GenBank/DDBJ databases">
        <authorList>
            <person name="Dougan E. K."/>
            <person name="Rhodes N."/>
            <person name="Thang M."/>
            <person name="Chan C."/>
        </authorList>
    </citation>
    <scope>NUCLEOTIDE SEQUENCE</scope>
</reference>
<organism evidence="2 3">
    <name type="scientific">Symbiodinium pilosum</name>
    <name type="common">Dinoflagellate</name>
    <dbReference type="NCBI Taxonomy" id="2952"/>
    <lineage>
        <taxon>Eukaryota</taxon>
        <taxon>Sar</taxon>
        <taxon>Alveolata</taxon>
        <taxon>Dinophyceae</taxon>
        <taxon>Suessiales</taxon>
        <taxon>Symbiodiniaceae</taxon>
        <taxon>Symbiodinium</taxon>
    </lineage>
</organism>
<proteinExistence type="predicted"/>
<feature type="compositionally biased region" description="Basic and acidic residues" evidence="1">
    <location>
        <begin position="83"/>
        <end position="94"/>
    </location>
</feature>
<sequence>MDLVDNSDDRRDNRQAWQAVPGHQRWQHVEAVRSTRRRWVPGVAVPEEDRSLKKEIAELRRQLAEARSRNRRAEARSAGTSCRMEDCEGDDWKGPLRRKPARQEGLDWWMASGTKQYRDQQEIEGAHVKSGQVHLGIYGLEG</sequence>
<dbReference type="Proteomes" id="UP000649617">
    <property type="component" value="Unassembled WGS sequence"/>
</dbReference>
<name>A0A812WPX9_SYMPI</name>
<accession>A0A812WPX9</accession>
<dbReference type="AlphaFoldDB" id="A0A812WPX9"/>
<evidence type="ECO:0000313" key="3">
    <source>
        <dbReference type="Proteomes" id="UP000649617"/>
    </source>
</evidence>
<feature type="region of interest" description="Disordered" evidence="1">
    <location>
        <begin position="65"/>
        <end position="98"/>
    </location>
</feature>
<comment type="caution">
    <text evidence="2">The sequence shown here is derived from an EMBL/GenBank/DDBJ whole genome shotgun (WGS) entry which is preliminary data.</text>
</comment>
<feature type="compositionally biased region" description="Basic and acidic residues" evidence="1">
    <location>
        <begin position="65"/>
        <end position="75"/>
    </location>
</feature>
<evidence type="ECO:0000256" key="1">
    <source>
        <dbReference type="SAM" id="MobiDB-lite"/>
    </source>
</evidence>